<gene>
    <name evidence="1" type="ORF">MCY_01177</name>
</gene>
<dbReference type="STRING" id="1094556.MCY_01177"/>
<dbReference type="HOGENOM" id="CLU_135473_0_0_5"/>
<dbReference type="Proteomes" id="UP000001077">
    <property type="component" value="Unassembled WGS sequence"/>
</dbReference>
<evidence type="ECO:0000313" key="2">
    <source>
        <dbReference type="Proteomes" id="UP000001077"/>
    </source>
</evidence>
<dbReference type="eggNOG" id="ENOG50313VT">
    <property type="taxonomic scope" value="Bacteria"/>
</dbReference>
<dbReference type="EMBL" id="AILY01000040">
    <property type="protein sequence ID" value="EJF83593.1"/>
    <property type="molecule type" value="Genomic_DNA"/>
</dbReference>
<evidence type="ECO:0000313" key="1">
    <source>
        <dbReference type="EMBL" id="EJF83593.1"/>
    </source>
</evidence>
<sequence length="142" mass="16688">MFLINRKQPVRKKFIAMARGHAPWGLGVAEYFYNLYEYDDGSREYEEFEGGQYHEKPERVDYSTKAQVKAWIYGGDLPKSVLSYEPLIDEVNKKIKKRTVKDQLICEIRDDGEKCYSQAYDIDSELEKALDIQLGNYQNEKK</sequence>
<dbReference type="AlphaFoldDB" id="J0Z7C6"/>
<protein>
    <submittedName>
        <fullName evidence="1">Uncharacterized protein</fullName>
    </submittedName>
</protein>
<organism evidence="1 2">
    <name type="scientific">Bartonella rattimassiliensis 15908</name>
    <dbReference type="NCBI Taxonomy" id="1094556"/>
    <lineage>
        <taxon>Bacteria</taxon>
        <taxon>Pseudomonadati</taxon>
        <taxon>Pseudomonadota</taxon>
        <taxon>Alphaproteobacteria</taxon>
        <taxon>Hyphomicrobiales</taxon>
        <taxon>Bartonellaceae</taxon>
        <taxon>Bartonella</taxon>
    </lineage>
</organism>
<accession>J0Z7C6</accession>
<proteinExistence type="predicted"/>
<reference evidence="1 2" key="1">
    <citation type="submission" date="2012-03" db="EMBL/GenBank/DDBJ databases">
        <title>The Genome Sequence of Bartonella rattimassiliensis 15908.</title>
        <authorList>
            <consortium name="The Broad Institute Genome Sequencing Platform"/>
            <consortium name="The Broad Institute Genome Sequencing Center for Infectious Disease"/>
            <person name="Feldgarden M."/>
            <person name="Kirby J."/>
            <person name="Kosoy M."/>
            <person name="Birtles R."/>
            <person name="Probert W.S."/>
            <person name="Chiaraviglio L."/>
            <person name="Young S.K."/>
            <person name="Zeng Q."/>
            <person name="Gargeya S."/>
            <person name="Fitzgerald M."/>
            <person name="Haas B."/>
            <person name="Abouelleil A."/>
            <person name="Alvarado L."/>
            <person name="Arachchi H.M."/>
            <person name="Berlin A."/>
            <person name="Chapman S.B."/>
            <person name="Gearin G."/>
            <person name="Goldberg J."/>
            <person name="Griggs A."/>
            <person name="Gujja S."/>
            <person name="Hansen M."/>
            <person name="Heiman D."/>
            <person name="Howarth C."/>
            <person name="Larimer J."/>
            <person name="Lui A."/>
            <person name="MacDonald P.J.P."/>
            <person name="McCowen C."/>
            <person name="Montmayeur A."/>
            <person name="Murphy C."/>
            <person name="Neiman D."/>
            <person name="Pearson M."/>
            <person name="Priest M."/>
            <person name="Roberts A."/>
            <person name="Saif S."/>
            <person name="Shea T."/>
            <person name="Sisk P."/>
            <person name="Stolte C."/>
            <person name="Sykes S."/>
            <person name="Wortman J."/>
            <person name="Nusbaum C."/>
            <person name="Birren B."/>
        </authorList>
    </citation>
    <scope>NUCLEOTIDE SEQUENCE [LARGE SCALE GENOMIC DNA]</scope>
    <source>
        <strain evidence="1 2">15908</strain>
    </source>
</reference>
<dbReference type="RefSeq" id="WP_007347597.1">
    <property type="nucleotide sequence ID" value="NZ_JH725068.1"/>
</dbReference>
<name>J0Z7C6_9HYPH</name>
<comment type="caution">
    <text evidence="1">The sequence shown here is derived from an EMBL/GenBank/DDBJ whole genome shotgun (WGS) entry which is preliminary data.</text>
</comment>
<keyword evidence="2" id="KW-1185">Reference proteome</keyword>
<dbReference type="PATRIC" id="fig|1094556.3.peg.1497"/>